<evidence type="ECO:0000256" key="8">
    <source>
        <dbReference type="ARBA" id="ARBA00023012"/>
    </source>
</evidence>
<feature type="region of interest" description="Disordered" evidence="9">
    <location>
        <begin position="1"/>
        <end position="20"/>
    </location>
</feature>
<dbReference type="InterPro" id="IPR025828">
    <property type="entry name" value="Put_sensor_dom"/>
</dbReference>
<dbReference type="PANTHER" id="PTHR24421">
    <property type="entry name" value="NITRATE/NITRITE SENSOR PROTEIN NARX-RELATED"/>
    <property type="match status" value="1"/>
</dbReference>
<evidence type="ECO:0000256" key="10">
    <source>
        <dbReference type="SAM" id="Phobius"/>
    </source>
</evidence>
<gene>
    <name evidence="12" type="ORF">BZB76_0538</name>
</gene>
<dbReference type="AlphaFoldDB" id="A0A495QYF2"/>
<organism evidence="12 13">
    <name type="scientific">Actinomadura pelletieri DSM 43383</name>
    <dbReference type="NCBI Taxonomy" id="1120940"/>
    <lineage>
        <taxon>Bacteria</taxon>
        <taxon>Bacillati</taxon>
        <taxon>Actinomycetota</taxon>
        <taxon>Actinomycetes</taxon>
        <taxon>Streptosporangiales</taxon>
        <taxon>Thermomonosporaceae</taxon>
        <taxon>Actinomadura</taxon>
    </lineage>
</organism>
<comment type="catalytic activity">
    <reaction evidence="1">
        <text>ATP + protein L-histidine = ADP + protein N-phospho-L-histidine.</text>
        <dbReference type="EC" id="2.7.13.3"/>
    </reaction>
</comment>
<keyword evidence="8" id="KW-0902">Two-component regulatory system</keyword>
<evidence type="ECO:0000259" key="11">
    <source>
        <dbReference type="SMART" id="SM00387"/>
    </source>
</evidence>
<evidence type="ECO:0000256" key="4">
    <source>
        <dbReference type="ARBA" id="ARBA00022679"/>
    </source>
</evidence>
<sequence length="452" mass="49409">MDGNLVSGGPVSVTRAKETPMEETRLQRHIRAPWRGLALWLLGIPATLVGLWFITVVSMITSLVGVLLFPSATMLLRTQLDAYRSRINRWTDAKIQRPYLPEEEIEPGLQGMLKRFISLIKDPATWRDYLWVVVDPCVTVFTAALPGLLILYGIWGFAVATFAGELIGHYGGSDWYAYIPITESYSRDAGRIASTVVIATLCIVIGYLIGPKMLNVYGRWGRYILGPTRKSELALRVQHLTETRSDAVDASAAELRRIERDLHDGAQARLVAMGMSLGAIEHLLDKDPEKARILLAETRESSAKALHELRDLVRGIHPPVLADRGIADAIKALALDHPMRVEVESDLPARPEPPVESAAYFAVSELLTNAAKHSGASRVWIDLRHEGGMLRITVTDDGRGGATMTNGTGLRGIERRIGTFDGVLALSSPVGGPTIVTMELPCALSSPKTSPS</sequence>
<dbReference type="GO" id="GO:0016020">
    <property type="term" value="C:membrane"/>
    <property type="evidence" value="ECO:0007669"/>
    <property type="project" value="InterPro"/>
</dbReference>
<dbReference type="SMART" id="SM00387">
    <property type="entry name" value="HATPase_c"/>
    <property type="match status" value="1"/>
</dbReference>
<evidence type="ECO:0000313" key="12">
    <source>
        <dbReference type="EMBL" id="RKS79097.1"/>
    </source>
</evidence>
<reference evidence="12 13" key="1">
    <citation type="submission" date="2018-10" db="EMBL/GenBank/DDBJ databases">
        <title>Genomic Encyclopedia of Archaeal and Bacterial Type Strains, Phase II (KMG-II): from individual species to whole genera.</title>
        <authorList>
            <person name="Goeker M."/>
        </authorList>
    </citation>
    <scope>NUCLEOTIDE SEQUENCE [LARGE SCALE GENOMIC DNA]</scope>
    <source>
        <strain evidence="12 13">DSM 43383</strain>
    </source>
</reference>
<keyword evidence="4" id="KW-0808">Transferase</keyword>
<dbReference type="GO" id="GO:0000155">
    <property type="term" value="F:phosphorelay sensor kinase activity"/>
    <property type="evidence" value="ECO:0007669"/>
    <property type="project" value="InterPro"/>
</dbReference>
<dbReference type="PANTHER" id="PTHR24421:SF10">
    <property type="entry name" value="NITRATE_NITRITE SENSOR PROTEIN NARQ"/>
    <property type="match status" value="1"/>
</dbReference>
<protein>
    <recommendedName>
        <fullName evidence="2">histidine kinase</fullName>
        <ecNumber evidence="2">2.7.13.3</ecNumber>
    </recommendedName>
</protein>
<dbReference type="Gene3D" id="1.20.5.1930">
    <property type="match status" value="1"/>
</dbReference>
<dbReference type="SUPFAM" id="SSF55874">
    <property type="entry name" value="ATPase domain of HSP90 chaperone/DNA topoisomerase II/histidine kinase"/>
    <property type="match status" value="1"/>
</dbReference>
<comment type="caution">
    <text evidence="12">The sequence shown here is derived from an EMBL/GenBank/DDBJ whole genome shotgun (WGS) entry which is preliminary data.</text>
</comment>
<keyword evidence="13" id="KW-1185">Reference proteome</keyword>
<evidence type="ECO:0000256" key="1">
    <source>
        <dbReference type="ARBA" id="ARBA00000085"/>
    </source>
</evidence>
<keyword evidence="10" id="KW-0812">Transmembrane</keyword>
<dbReference type="InterPro" id="IPR036890">
    <property type="entry name" value="HATPase_C_sf"/>
</dbReference>
<evidence type="ECO:0000256" key="7">
    <source>
        <dbReference type="ARBA" id="ARBA00022840"/>
    </source>
</evidence>
<dbReference type="Proteomes" id="UP000274601">
    <property type="component" value="Unassembled WGS sequence"/>
</dbReference>
<dbReference type="Pfam" id="PF07730">
    <property type="entry name" value="HisKA_3"/>
    <property type="match status" value="1"/>
</dbReference>
<evidence type="ECO:0000256" key="2">
    <source>
        <dbReference type="ARBA" id="ARBA00012438"/>
    </source>
</evidence>
<dbReference type="InterPro" id="IPR003594">
    <property type="entry name" value="HATPase_dom"/>
</dbReference>
<proteinExistence type="predicted"/>
<dbReference type="GO" id="GO:0046983">
    <property type="term" value="F:protein dimerization activity"/>
    <property type="evidence" value="ECO:0007669"/>
    <property type="project" value="InterPro"/>
</dbReference>
<evidence type="ECO:0000256" key="9">
    <source>
        <dbReference type="SAM" id="MobiDB-lite"/>
    </source>
</evidence>
<dbReference type="EC" id="2.7.13.3" evidence="2"/>
<name>A0A495QYF2_9ACTN</name>
<dbReference type="GO" id="GO:0005524">
    <property type="term" value="F:ATP binding"/>
    <property type="evidence" value="ECO:0007669"/>
    <property type="project" value="UniProtKB-KW"/>
</dbReference>
<keyword evidence="7" id="KW-0067">ATP-binding</keyword>
<dbReference type="InterPro" id="IPR050482">
    <property type="entry name" value="Sensor_HK_TwoCompSys"/>
</dbReference>
<dbReference type="Gene3D" id="3.30.565.10">
    <property type="entry name" value="Histidine kinase-like ATPase, C-terminal domain"/>
    <property type="match status" value="1"/>
</dbReference>
<evidence type="ECO:0000256" key="5">
    <source>
        <dbReference type="ARBA" id="ARBA00022741"/>
    </source>
</evidence>
<evidence type="ECO:0000256" key="6">
    <source>
        <dbReference type="ARBA" id="ARBA00022777"/>
    </source>
</evidence>
<keyword evidence="6 12" id="KW-0418">Kinase</keyword>
<keyword evidence="3" id="KW-0597">Phosphoprotein</keyword>
<feature type="domain" description="Histidine kinase/HSP90-like ATPase" evidence="11">
    <location>
        <begin position="354"/>
        <end position="444"/>
    </location>
</feature>
<keyword evidence="10" id="KW-1133">Transmembrane helix</keyword>
<evidence type="ECO:0000313" key="13">
    <source>
        <dbReference type="Proteomes" id="UP000274601"/>
    </source>
</evidence>
<keyword evidence="5" id="KW-0547">Nucleotide-binding</keyword>
<dbReference type="Pfam" id="PF02518">
    <property type="entry name" value="HATPase_c"/>
    <property type="match status" value="1"/>
</dbReference>
<dbReference type="InterPro" id="IPR011712">
    <property type="entry name" value="Sig_transdc_His_kin_sub3_dim/P"/>
</dbReference>
<dbReference type="EMBL" id="RBWU01000001">
    <property type="protein sequence ID" value="RKS79097.1"/>
    <property type="molecule type" value="Genomic_DNA"/>
</dbReference>
<dbReference type="Pfam" id="PF13796">
    <property type="entry name" value="Sensor"/>
    <property type="match status" value="1"/>
</dbReference>
<feature type="transmembrane region" description="Helical" evidence="10">
    <location>
        <begin position="192"/>
        <end position="210"/>
    </location>
</feature>
<keyword evidence="10" id="KW-0472">Membrane</keyword>
<evidence type="ECO:0000256" key="3">
    <source>
        <dbReference type="ARBA" id="ARBA00022553"/>
    </source>
</evidence>
<accession>A0A495QYF2</accession>
<dbReference type="CDD" id="cd16917">
    <property type="entry name" value="HATPase_UhpB-NarQ-NarX-like"/>
    <property type="match status" value="1"/>
</dbReference>